<keyword evidence="2" id="KW-0472">Membrane</keyword>
<sequence>MSGVKIREYRDGDFSTVREIFSLGTSEHVPASFVHFLKQPQCQMLLMSTFCALLASSKSFLLPVLAVTLLLAIVCQLVVYNFNNYIEKCCNLNSISETYMAPRDACFWVAENEGRVVGMVACRPKDGVPDCLELKRLSVLRSHRGRGVAKKLCQAVADFTRERGYAAVVLHTSVVQTDAQKLYVAMGFRKLREFPEGNLAARLTNFSLFEYRLDLHKDHAAK</sequence>
<evidence type="ECO:0000259" key="3">
    <source>
        <dbReference type="PROSITE" id="PS51186"/>
    </source>
</evidence>
<feature type="transmembrane region" description="Helical" evidence="2">
    <location>
        <begin position="60"/>
        <end position="82"/>
    </location>
</feature>
<dbReference type="CDD" id="cd04301">
    <property type="entry name" value="NAT_SF"/>
    <property type="match status" value="1"/>
</dbReference>
<dbReference type="Gene3D" id="3.40.630.30">
    <property type="match status" value="1"/>
</dbReference>
<dbReference type="Proteomes" id="UP000264820">
    <property type="component" value="Unplaced"/>
</dbReference>
<dbReference type="OMA" id="YVPTLCV"/>
<dbReference type="Ensembl" id="ENSHCOT00000015658.1">
    <property type="protein sequence ID" value="ENSHCOP00000009496.1"/>
    <property type="gene ID" value="ENSHCOG00000011937.1"/>
</dbReference>
<keyword evidence="5" id="KW-1185">Reference proteome</keyword>
<evidence type="ECO:0000256" key="1">
    <source>
        <dbReference type="ARBA" id="ARBA00022679"/>
    </source>
</evidence>
<accession>A0A3Q2Y8L2</accession>
<dbReference type="Pfam" id="PF00583">
    <property type="entry name" value="Acetyltransf_1"/>
    <property type="match status" value="1"/>
</dbReference>
<dbReference type="PANTHER" id="PTHR13947:SF60">
    <property type="entry name" value="N-ACETYLTRANSFERASE DOMAIN-CONTAINING PROTEIN"/>
    <property type="match status" value="1"/>
</dbReference>
<dbReference type="GeneTree" id="ENSGT00950000182932"/>
<dbReference type="InterPro" id="IPR000182">
    <property type="entry name" value="GNAT_dom"/>
</dbReference>
<reference evidence="4" key="2">
    <citation type="submission" date="2025-09" db="UniProtKB">
        <authorList>
            <consortium name="Ensembl"/>
        </authorList>
    </citation>
    <scope>IDENTIFICATION</scope>
</reference>
<dbReference type="PANTHER" id="PTHR13947">
    <property type="entry name" value="GNAT FAMILY N-ACETYLTRANSFERASE"/>
    <property type="match status" value="1"/>
</dbReference>
<dbReference type="STRING" id="109280.ENSHCOP00000009496"/>
<proteinExistence type="predicted"/>
<dbReference type="GO" id="GO:0003401">
    <property type="term" value="P:axis elongation"/>
    <property type="evidence" value="ECO:0007669"/>
    <property type="project" value="Ensembl"/>
</dbReference>
<protein>
    <submittedName>
        <fullName evidence="4">N-acetyltransferase 8</fullName>
    </submittedName>
</protein>
<feature type="domain" description="N-acetyltransferase" evidence="3">
    <location>
        <begin position="4"/>
        <end position="216"/>
    </location>
</feature>
<dbReference type="InterPro" id="IPR016181">
    <property type="entry name" value="Acyl_CoA_acyltransferase"/>
</dbReference>
<reference evidence="4" key="1">
    <citation type="submission" date="2025-08" db="UniProtKB">
        <authorList>
            <consortium name="Ensembl"/>
        </authorList>
    </citation>
    <scope>IDENTIFICATION</scope>
</reference>
<dbReference type="GO" id="GO:0043009">
    <property type="term" value="P:chordate embryonic development"/>
    <property type="evidence" value="ECO:0007669"/>
    <property type="project" value="Ensembl"/>
</dbReference>
<evidence type="ECO:0000313" key="4">
    <source>
        <dbReference type="Ensembl" id="ENSHCOP00000009496.1"/>
    </source>
</evidence>
<name>A0A3Q2Y8L2_HIPCM</name>
<organism evidence="4 5">
    <name type="scientific">Hippocampus comes</name>
    <name type="common">Tiger tail seahorse</name>
    <dbReference type="NCBI Taxonomy" id="109280"/>
    <lineage>
        <taxon>Eukaryota</taxon>
        <taxon>Metazoa</taxon>
        <taxon>Chordata</taxon>
        <taxon>Craniata</taxon>
        <taxon>Vertebrata</taxon>
        <taxon>Euteleostomi</taxon>
        <taxon>Actinopterygii</taxon>
        <taxon>Neopterygii</taxon>
        <taxon>Teleostei</taxon>
        <taxon>Neoteleostei</taxon>
        <taxon>Acanthomorphata</taxon>
        <taxon>Syngnathiaria</taxon>
        <taxon>Syngnathiformes</taxon>
        <taxon>Syngnathoidei</taxon>
        <taxon>Syngnathidae</taxon>
        <taxon>Hippocampus</taxon>
    </lineage>
</organism>
<evidence type="ECO:0000256" key="2">
    <source>
        <dbReference type="SAM" id="Phobius"/>
    </source>
</evidence>
<dbReference type="InterPro" id="IPR050769">
    <property type="entry name" value="NAT_camello-type"/>
</dbReference>
<evidence type="ECO:0000313" key="5">
    <source>
        <dbReference type="Proteomes" id="UP000264820"/>
    </source>
</evidence>
<dbReference type="PROSITE" id="PS51186">
    <property type="entry name" value="GNAT"/>
    <property type="match status" value="1"/>
</dbReference>
<keyword evidence="2" id="KW-0812">Transmembrane</keyword>
<dbReference type="GO" id="GO:0008080">
    <property type="term" value="F:N-acetyltransferase activity"/>
    <property type="evidence" value="ECO:0007669"/>
    <property type="project" value="InterPro"/>
</dbReference>
<keyword evidence="2" id="KW-1133">Transmembrane helix</keyword>
<dbReference type="SUPFAM" id="SSF55729">
    <property type="entry name" value="Acyl-CoA N-acyltransferases (Nat)"/>
    <property type="match status" value="1"/>
</dbReference>
<keyword evidence="1" id="KW-0808">Transferase</keyword>
<dbReference type="AlphaFoldDB" id="A0A3Q2Y8L2"/>